<feature type="region of interest" description="Disordered" evidence="1">
    <location>
        <begin position="35"/>
        <end position="70"/>
    </location>
</feature>
<accession>A0A401ZUS4</accession>
<keyword evidence="3" id="KW-1185">Reference proteome</keyword>
<evidence type="ECO:0000313" key="3">
    <source>
        <dbReference type="Proteomes" id="UP000287352"/>
    </source>
</evidence>
<dbReference type="EMBL" id="BIFR01000001">
    <property type="protein sequence ID" value="GCE10675.1"/>
    <property type="molecule type" value="Genomic_DNA"/>
</dbReference>
<dbReference type="AlphaFoldDB" id="A0A401ZUS4"/>
<organism evidence="2 3">
    <name type="scientific">Tengunoibacter tsumagoiensis</name>
    <dbReference type="NCBI Taxonomy" id="2014871"/>
    <lineage>
        <taxon>Bacteria</taxon>
        <taxon>Bacillati</taxon>
        <taxon>Chloroflexota</taxon>
        <taxon>Ktedonobacteria</taxon>
        <taxon>Ktedonobacterales</taxon>
        <taxon>Dictyobacteraceae</taxon>
        <taxon>Tengunoibacter</taxon>
    </lineage>
</organism>
<evidence type="ECO:0000313" key="2">
    <source>
        <dbReference type="EMBL" id="GCE10675.1"/>
    </source>
</evidence>
<proteinExistence type="predicted"/>
<reference evidence="3" key="1">
    <citation type="submission" date="2018-12" db="EMBL/GenBank/DDBJ databases">
        <title>Tengunoibacter tsumagoiensis gen. nov., sp. nov., Dictyobacter kobayashii sp. nov., D. alpinus sp. nov., and D. joshuensis sp. nov. and description of Dictyobacteraceae fam. nov. within the order Ktedonobacterales isolated from Tengu-no-mugimeshi.</title>
        <authorList>
            <person name="Wang C.M."/>
            <person name="Zheng Y."/>
            <person name="Sakai Y."/>
            <person name="Toyoda A."/>
            <person name="Minakuchi Y."/>
            <person name="Abe K."/>
            <person name="Yokota A."/>
            <person name="Yabe S."/>
        </authorList>
    </citation>
    <scope>NUCLEOTIDE SEQUENCE [LARGE SCALE GENOMIC DNA]</scope>
    <source>
        <strain evidence="3">Uno3</strain>
    </source>
</reference>
<gene>
    <name evidence="2" type="ORF">KTT_05340</name>
</gene>
<comment type="caution">
    <text evidence="2">The sequence shown here is derived from an EMBL/GenBank/DDBJ whole genome shotgun (WGS) entry which is preliminary data.</text>
</comment>
<sequence>MQQLVQSISIPLPFLEDGSPLPTLLVTFSLQDIPQAGNTEGRPKPCAPGSSGHVRSLQPYPSGHCRRRDN</sequence>
<evidence type="ECO:0000256" key="1">
    <source>
        <dbReference type="SAM" id="MobiDB-lite"/>
    </source>
</evidence>
<name>A0A401ZUS4_9CHLR</name>
<dbReference type="RefSeq" id="WP_126578259.1">
    <property type="nucleotide sequence ID" value="NZ_BIFR01000001.1"/>
</dbReference>
<protein>
    <submittedName>
        <fullName evidence="2">Uncharacterized protein</fullName>
    </submittedName>
</protein>
<dbReference type="Proteomes" id="UP000287352">
    <property type="component" value="Unassembled WGS sequence"/>
</dbReference>